<protein>
    <submittedName>
        <fullName evidence="2">DHC_N2 domain-containing protein</fullName>
    </submittedName>
</protein>
<keyword evidence="1" id="KW-1185">Reference proteome</keyword>
<proteinExistence type="predicted"/>
<evidence type="ECO:0000313" key="1">
    <source>
        <dbReference type="Proteomes" id="UP000492821"/>
    </source>
</evidence>
<dbReference type="WBParaSite" id="Pan_g21368.t1">
    <property type="protein sequence ID" value="Pan_g21368.t1"/>
    <property type="gene ID" value="Pan_g21368"/>
</dbReference>
<sequence>MLCDCGIGSFPTANPECFKCAANKSTLVPNIDDETISSKLELVPKLHTFTVIVIGNPNAVKSTFLNSIGVVQHGDVATNNATFAAFHGLDSSCIDYSTCIIRYISKDELGIEEFDIHGIIILIENNTLELSNTSDNQIRDTFSRFPRRAVKNCCIVNMFKPIETFGMDAAQQQMREFVTTFRNQHALTDSPSFICVDAKANIETSKFDIEKFIEIVQTVQPVTQDDLRVRIKWKRLCDTFRPHYKDRDPDALRLIATVAANTLTGLAIYCRVNKGDALPLCDDNWPNAVSYWSLKDEQVATALQQLQLRNEVNIISPDSDTVIIE</sequence>
<evidence type="ECO:0000313" key="2">
    <source>
        <dbReference type="WBParaSite" id="Pan_g21368.t1"/>
    </source>
</evidence>
<reference evidence="2" key="2">
    <citation type="submission" date="2020-10" db="UniProtKB">
        <authorList>
            <consortium name="WormBaseParasite"/>
        </authorList>
    </citation>
    <scope>IDENTIFICATION</scope>
</reference>
<dbReference type="AlphaFoldDB" id="A0A7E4VJQ8"/>
<name>A0A7E4VJQ8_PANRE</name>
<reference evidence="1" key="1">
    <citation type="journal article" date="2013" name="Genetics">
        <title>The draft genome and transcriptome of Panagrellus redivivus are shaped by the harsh demands of a free-living lifestyle.</title>
        <authorList>
            <person name="Srinivasan J."/>
            <person name="Dillman A.R."/>
            <person name="Macchietto M.G."/>
            <person name="Heikkinen L."/>
            <person name="Lakso M."/>
            <person name="Fracchia K.M."/>
            <person name="Antoshechkin I."/>
            <person name="Mortazavi A."/>
            <person name="Wong G."/>
            <person name="Sternberg P.W."/>
        </authorList>
    </citation>
    <scope>NUCLEOTIDE SEQUENCE [LARGE SCALE GENOMIC DNA]</scope>
    <source>
        <strain evidence="1">MT8872</strain>
    </source>
</reference>
<accession>A0A7E4VJQ8</accession>
<organism evidence="1 2">
    <name type="scientific">Panagrellus redivivus</name>
    <name type="common">Microworm</name>
    <dbReference type="NCBI Taxonomy" id="6233"/>
    <lineage>
        <taxon>Eukaryota</taxon>
        <taxon>Metazoa</taxon>
        <taxon>Ecdysozoa</taxon>
        <taxon>Nematoda</taxon>
        <taxon>Chromadorea</taxon>
        <taxon>Rhabditida</taxon>
        <taxon>Tylenchina</taxon>
        <taxon>Panagrolaimomorpha</taxon>
        <taxon>Panagrolaimoidea</taxon>
        <taxon>Panagrolaimidae</taxon>
        <taxon>Panagrellus</taxon>
    </lineage>
</organism>
<dbReference type="Proteomes" id="UP000492821">
    <property type="component" value="Unassembled WGS sequence"/>
</dbReference>